<accession>A0A2Z7BR85</accession>
<dbReference type="Gene3D" id="3.80.10.10">
    <property type="entry name" value="Ribonuclease Inhibitor"/>
    <property type="match status" value="2"/>
</dbReference>
<keyword evidence="8" id="KW-1185">Reference proteome</keyword>
<evidence type="ECO:0000256" key="3">
    <source>
        <dbReference type="ARBA" id="ARBA00022614"/>
    </source>
</evidence>
<dbReference type="Pfam" id="PF13855">
    <property type="entry name" value="LRR_8"/>
    <property type="match status" value="1"/>
</dbReference>
<evidence type="ECO:0000256" key="2">
    <source>
        <dbReference type="ARBA" id="ARBA00022525"/>
    </source>
</evidence>
<evidence type="ECO:0000313" key="7">
    <source>
        <dbReference type="EMBL" id="KZV36776.1"/>
    </source>
</evidence>
<feature type="signal peptide" evidence="6">
    <location>
        <begin position="1"/>
        <end position="21"/>
    </location>
</feature>
<evidence type="ECO:0000256" key="6">
    <source>
        <dbReference type="SAM" id="SignalP"/>
    </source>
</evidence>
<dbReference type="PANTHER" id="PTHR32093">
    <property type="entry name" value="LEUCINE-RICH REPEAT EXTENSIN-LIKE PROTEIN 3-RELATED"/>
    <property type="match status" value="1"/>
</dbReference>
<dbReference type="InterPro" id="IPR051582">
    <property type="entry name" value="LRR_extensin-like_regulator"/>
</dbReference>
<dbReference type="FunFam" id="3.80.10.10:FF:000383">
    <property type="entry name" value="Leucine-rich repeat receptor protein kinase EMS1"/>
    <property type="match status" value="1"/>
</dbReference>
<keyword evidence="3" id="KW-0433">Leucine-rich repeat</keyword>
<comment type="subcellular location">
    <subcellularLocation>
        <location evidence="1">Secreted</location>
    </subcellularLocation>
</comment>
<evidence type="ECO:0000256" key="5">
    <source>
        <dbReference type="ARBA" id="ARBA00022737"/>
    </source>
</evidence>
<proteinExistence type="predicted"/>
<evidence type="ECO:0000313" key="8">
    <source>
        <dbReference type="Proteomes" id="UP000250235"/>
    </source>
</evidence>
<dbReference type="SUPFAM" id="SSF52058">
    <property type="entry name" value="L domain-like"/>
    <property type="match status" value="1"/>
</dbReference>
<dbReference type="GO" id="GO:0005576">
    <property type="term" value="C:extracellular region"/>
    <property type="evidence" value="ECO:0007669"/>
    <property type="project" value="UniProtKB-SubCell"/>
</dbReference>
<protein>
    <submittedName>
        <fullName evidence="7">Leucine-rich repeat extensin-like protein 4</fullName>
    </submittedName>
</protein>
<organism evidence="7 8">
    <name type="scientific">Dorcoceras hygrometricum</name>
    <dbReference type="NCBI Taxonomy" id="472368"/>
    <lineage>
        <taxon>Eukaryota</taxon>
        <taxon>Viridiplantae</taxon>
        <taxon>Streptophyta</taxon>
        <taxon>Embryophyta</taxon>
        <taxon>Tracheophyta</taxon>
        <taxon>Spermatophyta</taxon>
        <taxon>Magnoliopsida</taxon>
        <taxon>eudicotyledons</taxon>
        <taxon>Gunneridae</taxon>
        <taxon>Pentapetalae</taxon>
        <taxon>asterids</taxon>
        <taxon>lamiids</taxon>
        <taxon>Lamiales</taxon>
        <taxon>Gesneriaceae</taxon>
        <taxon>Didymocarpoideae</taxon>
        <taxon>Trichosporeae</taxon>
        <taxon>Loxocarpinae</taxon>
        <taxon>Dorcoceras</taxon>
    </lineage>
</organism>
<dbReference type="OrthoDB" id="676979at2759"/>
<dbReference type="Pfam" id="PF00560">
    <property type="entry name" value="LRR_1"/>
    <property type="match status" value="3"/>
</dbReference>
<dbReference type="InterPro" id="IPR032675">
    <property type="entry name" value="LRR_dom_sf"/>
</dbReference>
<keyword evidence="5" id="KW-0677">Repeat</keyword>
<dbReference type="EMBL" id="KV003219">
    <property type="protein sequence ID" value="KZV36776.1"/>
    <property type="molecule type" value="Genomic_DNA"/>
</dbReference>
<dbReference type="AlphaFoldDB" id="A0A2Z7BR85"/>
<evidence type="ECO:0000256" key="4">
    <source>
        <dbReference type="ARBA" id="ARBA00022729"/>
    </source>
</evidence>
<feature type="chain" id="PRO_5016296775" evidence="6">
    <location>
        <begin position="22"/>
        <end position="331"/>
    </location>
</feature>
<dbReference type="Proteomes" id="UP000250235">
    <property type="component" value="Unassembled WGS sequence"/>
</dbReference>
<dbReference type="InterPro" id="IPR001611">
    <property type="entry name" value="Leu-rich_rpt"/>
</dbReference>
<gene>
    <name evidence="7" type="ORF">F511_38035</name>
</gene>
<reference evidence="7 8" key="1">
    <citation type="journal article" date="2015" name="Proc. Natl. Acad. Sci. U.S.A.">
        <title>The resurrection genome of Boea hygrometrica: A blueprint for survival of dehydration.</title>
        <authorList>
            <person name="Xiao L."/>
            <person name="Yang G."/>
            <person name="Zhang L."/>
            <person name="Yang X."/>
            <person name="Zhao S."/>
            <person name="Ji Z."/>
            <person name="Zhou Q."/>
            <person name="Hu M."/>
            <person name="Wang Y."/>
            <person name="Chen M."/>
            <person name="Xu Y."/>
            <person name="Jin H."/>
            <person name="Xiao X."/>
            <person name="Hu G."/>
            <person name="Bao F."/>
            <person name="Hu Y."/>
            <person name="Wan P."/>
            <person name="Li L."/>
            <person name="Deng X."/>
            <person name="Kuang T."/>
            <person name="Xiang C."/>
            <person name="Zhu J.K."/>
            <person name="Oliver M.J."/>
            <person name="He Y."/>
        </authorList>
    </citation>
    <scope>NUCLEOTIDE SEQUENCE [LARGE SCALE GENOMIC DNA]</scope>
    <source>
        <strain evidence="8">cv. XS01</strain>
    </source>
</reference>
<name>A0A2Z7BR85_9LAMI</name>
<sequence length="331" mass="35020">METSWILALLLPIIATQAALGLIVGGGVGIGVGGGIGGGGSGGDDPKGILGSWVGPNVCSYKGVFCSETRDFMGNPAGKVVAAIDLNHANLQGVLVKELSFLTDLSLLHLNSNRFAGTVPSSFRELESLTELDLSNNKFSGPFPTTALYIPNLLYLDLRFNSFSGPIPEDLFNTKLDAIFLNNNQFDGEIPENLGNSPASVIVLDVSSNTLTGHLPDSLSCLSEIEVLNFGNNKFSGTLPDLVCSLRTLLNLTLSVNFFSGFSQDCDRLLFRNVGFDFSLNCIPGKEFQRPWPDCSAVPGGGLSCLRIPSPKPLVCGTLVEALMNSASSTP</sequence>
<keyword evidence="2" id="KW-0964">Secreted</keyword>
<dbReference type="PANTHER" id="PTHR32093:SF86">
    <property type="entry name" value="EXTENSIN-LIKE PROTEIN"/>
    <property type="match status" value="1"/>
</dbReference>
<evidence type="ECO:0000256" key="1">
    <source>
        <dbReference type="ARBA" id="ARBA00004613"/>
    </source>
</evidence>
<keyword evidence="4 6" id="KW-0732">Signal</keyword>